<keyword evidence="4" id="KW-0408">Iron</keyword>
<name>A0ABT2EGD1_9GAMM</name>
<feature type="domain" description="Fe/B12 periplasmic-binding" evidence="8">
    <location>
        <begin position="42"/>
        <end position="307"/>
    </location>
</feature>
<dbReference type="SUPFAM" id="SSF53807">
    <property type="entry name" value="Helical backbone' metal receptor"/>
    <property type="match status" value="1"/>
</dbReference>
<feature type="signal peptide" evidence="7">
    <location>
        <begin position="1"/>
        <end position="24"/>
    </location>
</feature>
<evidence type="ECO:0000256" key="1">
    <source>
        <dbReference type="ARBA" id="ARBA00004196"/>
    </source>
</evidence>
<feature type="coiled-coil region" evidence="6">
    <location>
        <begin position="155"/>
        <end position="182"/>
    </location>
</feature>
<proteinExistence type="inferred from homology"/>
<evidence type="ECO:0000256" key="7">
    <source>
        <dbReference type="SAM" id="SignalP"/>
    </source>
</evidence>
<evidence type="ECO:0000313" key="9">
    <source>
        <dbReference type="EMBL" id="MCS2609679.1"/>
    </source>
</evidence>
<dbReference type="RefSeq" id="WP_259036181.1">
    <property type="nucleotide sequence ID" value="NZ_JAJISC010000004.1"/>
</dbReference>
<evidence type="ECO:0000256" key="6">
    <source>
        <dbReference type="SAM" id="Coils"/>
    </source>
</evidence>
<evidence type="ECO:0000256" key="3">
    <source>
        <dbReference type="ARBA" id="ARBA00022448"/>
    </source>
</evidence>
<comment type="caution">
    <text evidence="9">The sequence shown here is derived from an EMBL/GenBank/DDBJ whole genome shotgun (WGS) entry which is preliminary data.</text>
</comment>
<evidence type="ECO:0000259" key="8">
    <source>
        <dbReference type="PROSITE" id="PS50983"/>
    </source>
</evidence>
<keyword evidence="3" id="KW-0813">Transport</keyword>
<evidence type="ECO:0000256" key="2">
    <source>
        <dbReference type="ARBA" id="ARBA00008814"/>
    </source>
</evidence>
<keyword evidence="5 7" id="KW-0732">Signal</keyword>
<protein>
    <submittedName>
        <fullName evidence="9">ABC transporter substrate-binding protein</fullName>
    </submittedName>
</protein>
<dbReference type="Pfam" id="PF01497">
    <property type="entry name" value="Peripla_BP_2"/>
    <property type="match status" value="1"/>
</dbReference>
<dbReference type="InterPro" id="IPR002491">
    <property type="entry name" value="ABC_transptr_periplasmic_BD"/>
</dbReference>
<comment type="subcellular location">
    <subcellularLocation>
        <location evidence="1">Cell envelope</location>
    </subcellularLocation>
</comment>
<accession>A0ABT2EGD1</accession>
<reference evidence="9" key="1">
    <citation type="submission" date="2021-11" db="EMBL/GenBank/DDBJ databases">
        <title>Halomonas sp., isolated from a coastal aquaculture zone in Dongshan Bay.</title>
        <authorList>
            <person name="Lin W."/>
        </authorList>
    </citation>
    <scope>NUCLEOTIDE SEQUENCE</scope>
    <source>
        <strain evidence="9">Yzlin-01</strain>
    </source>
</reference>
<gene>
    <name evidence="9" type="ORF">LLY24_10165</name>
</gene>
<dbReference type="Proteomes" id="UP001165542">
    <property type="component" value="Unassembled WGS sequence"/>
</dbReference>
<evidence type="ECO:0000256" key="5">
    <source>
        <dbReference type="ARBA" id="ARBA00022729"/>
    </source>
</evidence>
<dbReference type="InterPro" id="IPR051313">
    <property type="entry name" value="Bact_iron-sidero_bind"/>
</dbReference>
<dbReference type="PANTHER" id="PTHR30532">
    <property type="entry name" value="IRON III DICITRATE-BINDING PERIPLASMIC PROTEIN"/>
    <property type="match status" value="1"/>
</dbReference>
<feature type="chain" id="PRO_5046783047" evidence="7">
    <location>
        <begin position="25"/>
        <end position="307"/>
    </location>
</feature>
<dbReference type="Gene3D" id="3.40.50.1980">
    <property type="entry name" value="Nitrogenase molybdenum iron protein domain"/>
    <property type="match status" value="2"/>
</dbReference>
<keyword evidence="6" id="KW-0175">Coiled coil</keyword>
<comment type="similarity">
    <text evidence="2">Belongs to the bacterial solute-binding protein 8 family.</text>
</comment>
<keyword evidence="10" id="KW-1185">Reference proteome</keyword>
<dbReference type="PROSITE" id="PS50983">
    <property type="entry name" value="FE_B12_PBP"/>
    <property type="match status" value="1"/>
</dbReference>
<evidence type="ECO:0000256" key="4">
    <source>
        <dbReference type="ARBA" id="ARBA00022496"/>
    </source>
</evidence>
<organism evidence="9 10">
    <name type="scientific">Halomonas dongshanensis</name>
    <dbReference type="NCBI Taxonomy" id="2890835"/>
    <lineage>
        <taxon>Bacteria</taxon>
        <taxon>Pseudomonadati</taxon>
        <taxon>Pseudomonadota</taxon>
        <taxon>Gammaproteobacteria</taxon>
        <taxon>Oceanospirillales</taxon>
        <taxon>Halomonadaceae</taxon>
        <taxon>Halomonas</taxon>
    </lineage>
</organism>
<dbReference type="EMBL" id="JAJISC010000004">
    <property type="protein sequence ID" value="MCS2609679.1"/>
    <property type="molecule type" value="Genomic_DNA"/>
</dbReference>
<dbReference type="CDD" id="cd01146">
    <property type="entry name" value="FhuD"/>
    <property type="match status" value="1"/>
</dbReference>
<dbReference type="PANTHER" id="PTHR30532:SF1">
    <property type="entry name" value="IRON(3+)-HYDROXAMATE-BINDING PROTEIN FHUD"/>
    <property type="match status" value="1"/>
</dbReference>
<keyword evidence="4" id="KW-0406">Ion transport</keyword>
<evidence type="ECO:0000313" key="10">
    <source>
        <dbReference type="Proteomes" id="UP001165542"/>
    </source>
</evidence>
<sequence>MLRSVLRFGLASVVISGLVANAQAREVNTAFGEVDVPDAPERIVTLYEGALDASLAVGVTPLGAITSRGVDTVADYFGEHTDLSELQIVGVPRETNLEAVLRLEPDLILAPAELPNEQYQLLSRIAPTVVPDTNPLTQDGWREESRFYASVLGKEDEIERVLAELDERAADIKSRIEEAGEGGNAYVVRWMPGGPMIMSSQLFATGVLAATGIEAEDGGLVAEGRPHSDVLSLENLSQIDGDWLFLATLNEDGEQALEAARQSSAFERLNVVQAGHVVPVDGQVWSSTSGPLAANVILDDVEQALLP</sequence>
<keyword evidence="4" id="KW-0410">Iron transport</keyword>